<name>C1DJT2_AZOVD</name>
<dbReference type="EMBL" id="CP001157">
    <property type="protein sequence ID" value="ACO78851.1"/>
    <property type="molecule type" value="Genomic_DNA"/>
</dbReference>
<protein>
    <submittedName>
        <fullName evidence="1">Uncharacterized protein</fullName>
    </submittedName>
</protein>
<dbReference type="InterPro" id="IPR047780">
    <property type="entry name" value="TssQ-like"/>
</dbReference>
<evidence type="ECO:0000313" key="1">
    <source>
        <dbReference type="EMBL" id="ACO78851.1"/>
    </source>
</evidence>
<dbReference type="Gene3D" id="1.25.40.10">
    <property type="entry name" value="Tetratricopeptide repeat domain"/>
    <property type="match status" value="1"/>
</dbReference>
<keyword evidence="2" id="KW-1185">Reference proteome</keyword>
<accession>C1DJT2</accession>
<dbReference type="NCBIfam" id="NF038027">
    <property type="entry name" value="TssQ_fam"/>
    <property type="match status" value="1"/>
</dbReference>
<dbReference type="KEGG" id="avn:Avin_26760"/>
<dbReference type="eggNOG" id="COG3063">
    <property type="taxonomic scope" value="Bacteria"/>
</dbReference>
<dbReference type="STRING" id="322710.Avin_26760"/>
<gene>
    <name evidence="1" type="ordered locus">Avin_26760</name>
</gene>
<evidence type="ECO:0000313" key="2">
    <source>
        <dbReference type="Proteomes" id="UP000002424"/>
    </source>
</evidence>
<dbReference type="OrthoDB" id="8590585at2"/>
<dbReference type="HOGENOM" id="CLU_134840_1_0_6"/>
<reference evidence="1 2" key="1">
    <citation type="journal article" date="2009" name="J. Bacteriol.">
        <title>Genome sequence of Azotobacter vinelandii, an obligate aerobe specialized to support diverse anaerobic metabolic processes.</title>
        <authorList>
            <person name="Setubal J.C."/>
            <person name="dos Santos P."/>
            <person name="Goldman B.S."/>
            <person name="Ertesvag H."/>
            <person name="Espin G."/>
            <person name="Rubio L.M."/>
            <person name="Valla S."/>
            <person name="Almeida N.F."/>
            <person name="Balasubramanian D."/>
            <person name="Cromes L."/>
            <person name="Curatti L."/>
            <person name="Du Z."/>
            <person name="Godsy E."/>
            <person name="Goodner B."/>
            <person name="Hellner-Burris K."/>
            <person name="Hernandez J.A."/>
            <person name="Houmiel K."/>
            <person name="Imperial J."/>
            <person name="Kennedy C."/>
            <person name="Larson T.J."/>
            <person name="Latreille P."/>
            <person name="Ligon L.S."/>
            <person name="Lu J."/>
            <person name="Maerk M."/>
            <person name="Miller N.M."/>
            <person name="Norton S."/>
            <person name="O'Carroll I.P."/>
            <person name="Paulsen I."/>
            <person name="Raulfs E.C."/>
            <person name="Roemer R."/>
            <person name="Rosser J."/>
            <person name="Segura D."/>
            <person name="Slater S."/>
            <person name="Stricklin S.L."/>
            <person name="Studholme D.J."/>
            <person name="Sun J."/>
            <person name="Viana C.J."/>
            <person name="Wallin E."/>
            <person name="Wang B."/>
            <person name="Wheeler C."/>
            <person name="Zhu H."/>
            <person name="Dean D.R."/>
            <person name="Dixon R."/>
            <person name="Wood D."/>
        </authorList>
    </citation>
    <scope>NUCLEOTIDE SEQUENCE [LARGE SCALE GENOMIC DNA]</scope>
    <source>
        <strain evidence="2">DJ / ATCC BAA-1303</strain>
    </source>
</reference>
<sequence length="106" mass="11879">MISPAQQAARTAVDEGSRQYEAGNFKETIELLSSTKEIAQADPETQAEAHKLLAFSYCLNGKKAYCHDEFSKLLAIDPAFQLSEAERHHPLWGPIFESARKLRDSK</sequence>
<dbReference type="Proteomes" id="UP000002424">
    <property type="component" value="Chromosome"/>
</dbReference>
<dbReference type="AlphaFoldDB" id="C1DJT2"/>
<organism evidence="1 2">
    <name type="scientific">Azotobacter vinelandii (strain DJ / ATCC BAA-1303)</name>
    <dbReference type="NCBI Taxonomy" id="322710"/>
    <lineage>
        <taxon>Bacteria</taxon>
        <taxon>Pseudomonadati</taxon>
        <taxon>Pseudomonadota</taxon>
        <taxon>Gammaproteobacteria</taxon>
        <taxon>Pseudomonadales</taxon>
        <taxon>Pseudomonadaceae</taxon>
        <taxon>Azotobacter</taxon>
    </lineage>
</organism>
<dbReference type="InterPro" id="IPR011990">
    <property type="entry name" value="TPR-like_helical_dom_sf"/>
</dbReference>
<dbReference type="EnsemblBacteria" id="ACO78851">
    <property type="protein sequence ID" value="ACO78851"/>
    <property type="gene ID" value="Avin_26760"/>
</dbReference>
<proteinExistence type="predicted"/>